<dbReference type="Gene3D" id="1.10.10.60">
    <property type="entry name" value="Homeodomain-like"/>
    <property type="match status" value="2"/>
</dbReference>
<keyword evidence="3" id="KW-0804">Transcription</keyword>
<proteinExistence type="predicted"/>
<evidence type="ECO:0000259" key="4">
    <source>
        <dbReference type="PROSITE" id="PS01124"/>
    </source>
</evidence>
<protein>
    <submittedName>
        <fullName evidence="5">AraC family transcriptional regulator</fullName>
    </submittedName>
</protein>
<accession>A0ABV3ZN30</accession>
<keyword evidence="6" id="KW-1185">Reference proteome</keyword>
<dbReference type="PANTHER" id="PTHR43280:SF27">
    <property type="entry name" value="TRANSCRIPTIONAL REGULATOR MTLR"/>
    <property type="match status" value="1"/>
</dbReference>
<dbReference type="InterPro" id="IPR009057">
    <property type="entry name" value="Homeodomain-like_sf"/>
</dbReference>
<dbReference type="SMART" id="SM00342">
    <property type="entry name" value="HTH_ARAC"/>
    <property type="match status" value="1"/>
</dbReference>
<evidence type="ECO:0000256" key="2">
    <source>
        <dbReference type="ARBA" id="ARBA00023125"/>
    </source>
</evidence>
<organism evidence="5 6">
    <name type="scientific">Danxiaibacter flavus</name>
    <dbReference type="NCBI Taxonomy" id="3049108"/>
    <lineage>
        <taxon>Bacteria</taxon>
        <taxon>Pseudomonadati</taxon>
        <taxon>Bacteroidota</taxon>
        <taxon>Chitinophagia</taxon>
        <taxon>Chitinophagales</taxon>
        <taxon>Chitinophagaceae</taxon>
        <taxon>Danxiaibacter</taxon>
    </lineage>
</organism>
<dbReference type="InterPro" id="IPR011051">
    <property type="entry name" value="RmlC_Cupin_sf"/>
</dbReference>
<keyword evidence="1" id="KW-0805">Transcription regulation</keyword>
<dbReference type="EMBL" id="JAULBC010000007">
    <property type="protein sequence ID" value="MEX6689973.1"/>
    <property type="molecule type" value="Genomic_DNA"/>
</dbReference>
<dbReference type="PANTHER" id="PTHR43280">
    <property type="entry name" value="ARAC-FAMILY TRANSCRIPTIONAL REGULATOR"/>
    <property type="match status" value="1"/>
</dbReference>
<dbReference type="InterPro" id="IPR014710">
    <property type="entry name" value="RmlC-like_jellyroll"/>
</dbReference>
<evidence type="ECO:0000313" key="6">
    <source>
        <dbReference type="Proteomes" id="UP001560573"/>
    </source>
</evidence>
<feature type="domain" description="HTH araC/xylS-type" evidence="4">
    <location>
        <begin position="183"/>
        <end position="281"/>
    </location>
</feature>
<dbReference type="InterPro" id="IPR018060">
    <property type="entry name" value="HTH_AraC"/>
</dbReference>
<keyword evidence="2" id="KW-0238">DNA-binding</keyword>
<sequence length="285" mass="33605">MKPHYKPIPSDESNLLKAVLQGNAKEFDYPWHFHPEYELTYIVSSHGMRYVGNSIENFSEDDLVLVGANLPHCWINSPEQQQASSAVVVYLKEDFMDKAWMNSGEFGSIRNLLELSGKGIRFDKSVALRLKDQFFELTKLSSLDRLLLILKILQELAETTERHILCEQGFTYELNHTNNGRINKVYKYIETNYHRKICLADIAKQVNMTEESFSRFFSKTMKKSFFEFLNEYKINRACKLLIETDKQISEICYDSGFESIPFFYRQFKKFKNCQPKNYRMSYQKM</sequence>
<dbReference type="Pfam" id="PF12833">
    <property type="entry name" value="HTH_18"/>
    <property type="match status" value="1"/>
</dbReference>
<evidence type="ECO:0000256" key="1">
    <source>
        <dbReference type="ARBA" id="ARBA00023015"/>
    </source>
</evidence>
<dbReference type="Gene3D" id="2.60.120.10">
    <property type="entry name" value="Jelly Rolls"/>
    <property type="match status" value="1"/>
</dbReference>
<dbReference type="Proteomes" id="UP001560573">
    <property type="component" value="Unassembled WGS sequence"/>
</dbReference>
<evidence type="ECO:0000313" key="5">
    <source>
        <dbReference type="EMBL" id="MEX6689973.1"/>
    </source>
</evidence>
<comment type="caution">
    <text evidence="5">The sequence shown here is derived from an EMBL/GenBank/DDBJ whole genome shotgun (WGS) entry which is preliminary data.</text>
</comment>
<dbReference type="CDD" id="cd06976">
    <property type="entry name" value="cupin_MtlR-like_N"/>
    <property type="match status" value="1"/>
</dbReference>
<dbReference type="PROSITE" id="PS01124">
    <property type="entry name" value="HTH_ARAC_FAMILY_2"/>
    <property type="match status" value="1"/>
</dbReference>
<gene>
    <name evidence="5" type="ORF">QTN47_20865</name>
</gene>
<dbReference type="SUPFAM" id="SSF46689">
    <property type="entry name" value="Homeodomain-like"/>
    <property type="match status" value="2"/>
</dbReference>
<evidence type="ECO:0000256" key="3">
    <source>
        <dbReference type="ARBA" id="ARBA00023163"/>
    </source>
</evidence>
<dbReference type="RefSeq" id="WP_369331379.1">
    <property type="nucleotide sequence ID" value="NZ_JAULBC010000007.1"/>
</dbReference>
<name>A0ABV3ZN30_9BACT</name>
<dbReference type="SUPFAM" id="SSF51182">
    <property type="entry name" value="RmlC-like cupins"/>
    <property type="match status" value="1"/>
</dbReference>
<reference evidence="5 6" key="1">
    <citation type="submission" date="2023-07" db="EMBL/GenBank/DDBJ databases">
        <authorList>
            <person name="Lian W.-H."/>
        </authorList>
    </citation>
    <scope>NUCLEOTIDE SEQUENCE [LARGE SCALE GENOMIC DNA]</scope>
    <source>
        <strain evidence="5 6">SYSU DXS3180</strain>
    </source>
</reference>